<reference evidence="1 2" key="1">
    <citation type="submission" date="2023-08" db="EMBL/GenBank/DDBJ databases">
        <title>Pathogen: clinical or host-associated sample.</title>
        <authorList>
            <person name="Hergert J."/>
            <person name="Casey R."/>
            <person name="Wagner J."/>
            <person name="Young E.L."/>
            <person name="Oakeson K.F."/>
        </authorList>
    </citation>
    <scope>NUCLEOTIDE SEQUENCE [LARGE SCALE GENOMIC DNA]</scope>
    <source>
        <strain evidence="1 2">UPHL-collab-2</strain>
    </source>
</reference>
<dbReference type="EMBL" id="CP132314">
    <property type="protein sequence ID" value="WLS03009.1"/>
    <property type="molecule type" value="Genomic_DNA"/>
</dbReference>
<gene>
    <name evidence="1" type="ORF">Q9315_16595</name>
</gene>
<protein>
    <submittedName>
        <fullName evidence="1">Uncharacterized protein</fullName>
    </submittedName>
</protein>
<evidence type="ECO:0000313" key="1">
    <source>
        <dbReference type="EMBL" id="WLS03009.1"/>
    </source>
</evidence>
<organism evidence="1 2">
    <name type="scientific">Shinella oryzae</name>
    <dbReference type="NCBI Taxonomy" id="2871820"/>
    <lineage>
        <taxon>Bacteria</taxon>
        <taxon>Pseudomonadati</taxon>
        <taxon>Pseudomonadota</taxon>
        <taxon>Alphaproteobacteria</taxon>
        <taxon>Hyphomicrobiales</taxon>
        <taxon>Rhizobiaceae</taxon>
        <taxon>Shinella</taxon>
    </lineage>
</organism>
<proteinExistence type="predicted"/>
<dbReference type="Proteomes" id="UP001225788">
    <property type="component" value="Chromosome"/>
</dbReference>
<keyword evidence="2" id="KW-1185">Reference proteome</keyword>
<name>A0ABY9K4U5_9HYPH</name>
<evidence type="ECO:0000313" key="2">
    <source>
        <dbReference type="Proteomes" id="UP001225788"/>
    </source>
</evidence>
<dbReference type="RefSeq" id="WP_306158472.1">
    <property type="nucleotide sequence ID" value="NZ_CP132314.1"/>
</dbReference>
<sequence>MTTDTRERATMRVVMKSTMTAPIPIAATMEGRLRFTLEVADAVGAAISVRIAGLPAARSRRLPASPVLWSGGLARYNPPIVG</sequence>
<accession>A0ABY9K4U5</accession>